<dbReference type="Proteomes" id="UP001162972">
    <property type="component" value="Chromosome 13"/>
</dbReference>
<reference evidence="1 2" key="1">
    <citation type="journal article" date="2023" name="Int. J. Mol. Sci.">
        <title>De Novo Assembly and Annotation of 11 Diverse Shrub Willow (Salix) Genomes Reveals Novel Gene Organization in Sex-Linked Regions.</title>
        <authorList>
            <person name="Hyden B."/>
            <person name="Feng K."/>
            <person name="Yates T.B."/>
            <person name="Jawdy S."/>
            <person name="Cereghino C."/>
            <person name="Smart L.B."/>
            <person name="Muchero W."/>
        </authorList>
    </citation>
    <scope>NUCLEOTIDE SEQUENCE [LARGE SCALE GENOMIC DNA]</scope>
    <source>
        <tissue evidence="1">Shoot tip</tissue>
    </source>
</reference>
<dbReference type="AlphaFoldDB" id="A0AAD6L3X9"/>
<organism evidence="1 2">
    <name type="scientific">Salix udensis</name>
    <dbReference type="NCBI Taxonomy" id="889485"/>
    <lineage>
        <taxon>Eukaryota</taxon>
        <taxon>Viridiplantae</taxon>
        <taxon>Streptophyta</taxon>
        <taxon>Embryophyta</taxon>
        <taxon>Tracheophyta</taxon>
        <taxon>Spermatophyta</taxon>
        <taxon>Magnoliopsida</taxon>
        <taxon>eudicotyledons</taxon>
        <taxon>Gunneridae</taxon>
        <taxon>Pentapetalae</taxon>
        <taxon>rosids</taxon>
        <taxon>fabids</taxon>
        <taxon>Malpighiales</taxon>
        <taxon>Salicaceae</taxon>
        <taxon>Saliceae</taxon>
        <taxon>Salix</taxon>
    </lineage>
</organism>
<evidence type="ECO:0000313" key="2">
    <source>
        <dbReference type="Proteomes" id="UP001162972"/>
    </source>
</evidence>
<keyword evidence="2" id="KW-1185">Reference proteome</keyword>
<name>A0AAD6L3X9_9ROSI</name>
<protein>
    <submittedName>
        <fullName evidence="1">Uncharacterized protein</fullName>
    </submittedName>
</protein>
<gene>
    <name evidence="1" type="ORF">OIU84_017641</name>
</gene>
<dbReference type="EMBL" id="JAPFFJ010000002">
    <property type="protein sequence ID" value="KAJ6433969.1"/>
    <property type="molecule type" value="Genomic_DNA"/>
</dbReference>
<comment type="caution">
    <text evidence="1">The sequence shown here is derived from an EMBL/GenBank/DDBJ whole genome shotgun (WGS) entry which is preliminary data.</text>
</comment>
<proteinExistence type="predicted"/>
<accession>A0AAD6L3X9</accession>
<sequence>MQCLVCIFEQRLPQMWLADVAEGVCARRRRREEIKGGKRSKEWSWRCLIKGCGRHSYATSGKRQARALMVTIVSLLRPVIRHPRYKTEALQDETRS</sequence>
<evidence type="ECO:0000313" key="1">
    <source>
        <dbReference type="EMBL" id="KAJ6433969.1"/>
    </source>
</evidence>